<dbReference type="InterPro" id="IPR001031">
    <property type="entry name" value="Thioesterase"/>
</dbReference>
<dbReference type="PANTHER" id="PTHR45527:SF1">
    <property type="entry name" value="FATTY ACID SYNTHASE"/>
    <property type="match status" value="1"/>
</dbReference>
<dbReference type="SUPFAM" id="SSF52777">
    <property type="entry name" value="CoA-dependent acyltransferases"/>
    <property type="match status" value="2"/>
</dbReference>
<dbReference type="PROSITE" id="PS00012">
    <property type="entry name" value="PHOSPHOPANTETHEINE"/>
    <property type="match status" value="1"/>
</dbReference>
<dbReference type="InterPro" id="IPR025110">
    <property type="entry name" value="AMP-bd_C"/>
</dbReference>
<dbReference type="PANTHER" id="PTHR45527">
    <property type="entry name" value="NONRIBOSOMAL PEPTIDE SYNTHETASE"/>
    <property type="match status" value="1"/>
</dbReference>
<gene>
    <name evidence="5" type="primary">nocQ</name>
</gene>
<dbReference type="Gene3D" id="3.40.50.12780">
    <property type="entry name" value="N-terminal domain of ligase-like"/>
    <property type="match status" value="1"/>
</dbReference>
<dbReference type="SUPFAM" id="SSF51735">
    <property type="entry name" value="NAD(P)-binding Rossmann-fold domains"/>
    <property type="match status" value="2"/>
</dbReference>
<accession>A0A186QIK1</accession>
<dbReference type="InterPro" id="IPR044894">
    <property type="entry name" value="TubC_N_sf"/>
</dbReference>
<evidence type="ECO:0000256" key="1">
    <source>
        <dbReference type="ARBA" id="ARBA00001957"/>
    </source>
</evidence>
<proteinExistence type="predicted"/>
<dbReference type="Gene3D" id="3.30.559.30">
    <property type="entry name" value="Nonribosomal peptide synthetase, condensation domain"/>
    <property type="match status" value="1"/>
</dbReference>
<evidence type="ECO:0000256" key="2">
    <source>
        <dbReference type="ARBA" id="ARBA00022450"/>
    </source>
</evidence>
<dbReference type="EMBL" id="KP143720">
    <property type="protein sequence ID" value="AKL71650.1"/>
    <property type="molecule type" value="Genomic_DNA"/>
</dbReference>
<dbReference type="CDD" id="cd19531">
    <property type="entry name" value="LCL_NRPS-like"/>
    <property type="match status" value="1"/>
</dbReference>
<sequence>MSLVEFLQDLSFQGVKLEPNGEKLRIGGSQSVLIPDVIAQLKQHKPEILHLLHDSPDILNIYPLSYGQQAMWFLWQLAPESGFYNVVFSCRICSSVNVTTLQKTFQILIERHSQLRSNFPKQGNKPVQKINQTLSPNFEQINASTWSEQELHERVFQASQKPFDLENGSVMRVNLFTRSEQEHILLLTVHHIAIDAWCLPLLVEEMIMIYHGLESGFQPLLTPLKHSYIDYVRWQRQLLTSDAEEKLWNYWQKKLSGDLPVLNLPTDRPRPPIQTYNGASHKFQLSPKLTEQLKQLAQSQGATQSMVLLAAFQILLYRYTGQEDILVGVPTAGRTKSEFMPLVGYFVDPVVMRVNFSDSPTFQEFLTQTRQTVSEALAHQDFPFALLVERLQSKRDPSRSPIFQALFNFILQNLRQFEYSQQLLLGGEVDREGFKLKPYEISQMEGQFDLDLMMAEGNGDLVGFFRYNTDLFDEQTITQMASHFQNLLAVIISNPQQKVSQLPLLSEAEQQQILQVCQDPNIKSQNNRFISPEWADNSPIYVLDQHGELLPFGVEGEIYISHRNNLQQQQTATEVLEHPLLGSLLRTQTWGRLRRDGSLEVLGLTHRQAWIGGNRINFQRIEQELLAISGIQDCYALAREGKLVAYVVSSKSLSTESVNTHLQAKLPDYMLPVAYVQVSSLPLTATGQIDEQVLTALEVIDTKLLDKWQQQLNSYPEIEQAVVIASPRQTTSPPPLHLGKLLPPGTNNTAVSLPIAETASVVGLLPTEKPPLTTPALSDGGVLNIPEDAPKTLTAALIETATRCKNQGITYISAKGEKQLQTYPSLLDEAKRILNGLRNQGLQPGQRVILQIASLRDYFPTLWGCILGGIQPVTVAVAPTYTEKNAVVNKLYNTWELLEHPCILASDALVEPLGNLRSLLNIPELKICSVGELRNYSATSEFYPSRPDEVAFLQLTSGSTGVPKCIQETHQGIIAHIHAAKQFNEYGNEDISLNWLPVDHVVPILTCHFKDVYLGCEQIEVETGVILANPLKWLDLMEDYRVSHSWSPNFGFKLISEALAKNSGKNWDLSSVKFLMNAGEQVTPRVVREFLSSVAPFGISSQVMQPAFGMAEVCTCMTYQNQFKQETHIYRIKKSSVGGLLEQTTDPSVDAIEFTDLGLPVPGVQIRITDTENSLLPEGVIGRLQIKGKVVTPGYLNNTKANAEAFVGEGWFNTGDLGFILNGRLVLTGREKEVIIINGANYYCYEIEDIVNSIAGVAPTYAGACAFSNPQTGTEGLAIFFSPEQANSQLDLEVIQGIRKQVSSQLGISPYYVIPVHRQEFPKTTSGKIQRSQLRKKLEAGDFNSVIADIDIQLGKNTIPDWFYQKVWCEKQARINPISTVKQAVIVFVDELGLGQSVCQRLEAQGYACIKVEVGNSFAQISSGYYVINPTEEEDYQLLIQALSNNDYTIGHIFHLWNYQTYQDGISNLEALEVSQQIGLYSLLFLVKALEQGHGTKERIQLLFVASDSQSILATDAIAYQKATVLGFLRTIPQEIPWLECRHIDLPVATAEINRTHLLAEFSALTSDPEVAYRNGQRLVPRLQKTDFSQQQQQPLPFTKGGVYIITGGLGGIGVKMARYLLEHYQARLLLIGRTPLPDESTWHNYQGGEDQLSLKIQAYQNLRQLPGSVLYQAVDICNVAQMQQTLDVVSSQWQTQIDGVIHLAGVLQEELIVSTTPETLIAKLQQKVMGTWVLHHLLQHQNHGFFLHFSSVNSFFGGTGVAAYAAANSFQEAFSVYQRQNSSWQSYCLSWSMWDETGMSRGYPMKELSQAKGYSAISPSQGMDSLLIALAHDFSHLFIGLDAVKSHIQRFTLDCQSLQQLTALFTAKNRELSIESWHQSSIADRFGTLTQCHFVQLDEMPLTDAGEVDITQLTYTYTGFKVSEQTAPRNQIEHQLADIFQNVLGLEKIGIHDNFFELGGHSVLAAQIVSQIQETFGSDLPVWVLFQSSTIAELAQVIAKPDLSSEATANNNQHIEEALQAYPCVVPIKPGGSKRPFFWIHPMASFVFPYYPVAYQLGSDHPVYGIQSPGLTGDQKPLKRVEDMAAHYLEAIRAVQPEGPYLLAGWSLGAYVAYEIAVRLQQVNQEVELLVMIDIPPDLKTGYKARDLGRIAGLLVSFQDNLPWVYDYLALIRVREPLSLQPSKSNHQSQGIIKRMLSSLGHRSEKIRVASKDTQSMTRGEQIRVTIRLWQMVLGNVAALYRYKAPAYDGKIVLLKTSDIKLDQDETWGWRDLVKGGVDVHDVPGNHLNLLRHPHASAIAKILRRYLDSLRNTQSQLDITRID</sequence>
<keyword evidence="2" id="KW-0596">Phosphopantetheine</keyword>
<dbReference type="GO" id="GO:0008610">
    <property type="term" value="P:lipid biosynthetic process"/>
    <property type="evidence" value="ECO:0007669"/>
    <property type="project" value="UniProtKB-ARBA"/>
</dbReference>
<dbReference type="Pfam" id="PF08659">
    <property type="entry name" value="KR"/>
    <property type="match status" value="1"/>
</dbReference>
<dbReference type="CDD" id="cd08953">
    <property type="entry name" value="KR_2_SDR_x"/>
    <property type="match status" value="1"/>
</dbReference>
<reference evidence="5" key="1">
    <citation type="journal article" date="2017" name="PLoS ONE">
        <title>The cyanobacterial metabolite nocuolin a is a natural oxadiazine that triggers apoptosis in human cancer cells.</title>
        <authorList>
            <person name="Voracova K."/>
            <person name="Hajek J."/>
            <person name="Mares J."/>
            <person name="Urajova P."/>
            <person name="Kuzma M."/>
            <person name="Cheel J."/>
            <person name="Villunger A."/>
            <person name="Kapuscik A."/>
            <person name="Bally M."/>
            <person name="Novak P."/>
            <person name="Kabelac M."/>
            <person name="Krumschnabel G."/>
            <person name="Lukes M."/>
            <person name="Voloshko L."/>
            <person name="Kopecky J."/>
            <person name="Hrouzek P."/>
        </authorList>
    </citation>
    <scope>NUCLEOTIDE SEQUENCE</scope>
    <source>
        <strain evidence="5">CCAP 1453/38</strain>
    </source>
</reference>
<comment type="cofactor">
    <cofactor evidence="1">
        <name>pantetheine 4'-phosphate</name>
        <dbReference type="ChEBI" id="CHEBI:47942"/>
    </cofactor>
</comment>
<dbReference type="Gene3D" id="1.10.1200.10">
    <property type="entry name" value="ACP-like"/>
    <property type="match status" value="1"/>
</dbReference>
<keyword evidence="3" id="KW-0597">Phosphoprotein</keyword>
<dbReference type="InterPro" id="IPR041464">
    <property type="entry name" value="TubC_N"/>
</dbReference>
<dbReference type="Gene3D" id="3.40.50.1820">
    <property type="entry name" value="alpha/beta hydrolase"/>
    <property type="match status" value="1"/>
</dbReference>
<dbReference type="Pfam" id="PF21394">
    <property type="entry name" value="Beta-ketacyl_N"/>
    <property type="match status" value="1"/>
</dbReference>
<evidence type="ECO:0000259" key="4">
    <source>
        <dbReference type="PROSITE" id="PS50075"/>
    </source>
</evidence>
<dbReference type="InterPro" id="IPR023213">
    <property type="entry name" value="CAT-like_dom_sf"/>
</dbReference>
<dbReference type="InterPro" id="IPR036291">
    <property type="entry name" value="NAD(P)-bd_dom_sf"/>
</dbReference>
<dbReference type="GO" id="GO:0031177">
    <property type="term" value="F:phosphopantetheine binding"/>
    <property type="evidence" value="ECO:0007669"/>
    <property type="project" value="TreeGrafter"/>
</dbReference>
<dbReference type="InterPro" id="IPR029058">
    <property type="entry name" value="AB_hydrolase_fold"/>
</dbReference>
<dbReference type="InterPro" id="IPR013968">
    <property type="entry name" value="PKS_KR"/>
</dbReference>
<dbReference type="InterPro" id="IPR045851">
    <property type="entry name" value="AMP-bd_C_sf"/>
</dbReference>
<feature type="domain" description="Carrier" evidence="4">
    <location>
        <begin position="1928"/>
        <end position="2003"/>
    </location>
</feature>
<dbReference type="SUPFAM" id="SSF53474">
    <property type="entry name" value="alpha/beta-Hydrolases"/>
    <property type="match status" value="1"/>
</dbReference>
<dbReference type="Pfam" id="PF00550">
    <property type="entry name" value="PP-binding"/>
    <property type="match status" value="1"/>
</dbReference>
<dbReference type="InterPro" id="IPR020845">
    <property type="entry name" value="AMP-binding_CS"/>
</dbReference>
<dbReference type="Gene3D" id="1.10.10.1830">
    <property type="entry name" value="Non-ribosomal peptide synthase, adenylation domain"/>
    <property type="match status" value="1"/>
</dbReference>
<dbReference type="SUPFAM" id="SSF56801">
    <property type="entry name" value="Acetyl-CoA synthetase-like"/>
    <property type="match status" value="2"/>
</dbReference>
<dbReference type="InterPro" id="IPR001242">
    <property type="entry name" value="Condensation_dom"/>
</dbReference>
<dbReference type="Pfam" id="PF00668">
    <property type="entry name" value="Condensation"/>
    <property type="match status" value="1"/>
</dbReference>
<dbReference type="PROSITE" id="PS00455">
    <property type="entry name" value="AMP_BINDING"/>
    <property type="match status" value="1"/>
</dbReference>
<organism evidence="5">
    <name type="scientific">Nostoc sp. CCAP 1453/38</name>
    <dbReference type="NCBI Taxonomy" id="1570104"/>
    <lineage>
        <taxon>Bacteria</taxon>
        <taxon>Bacillati</taxon>
        <taxon>Cyanobacteriota</taxon>
        <taxon>Cyanophyceae</taxon>
        <taxon>Nostocales</taxon>
        <taxon>Nostocaceae</taxon>
        <taxon>Nostoc</taxon>
    </lineage>
</organism>
<dbReference type="InterPro" id="IPR000873">
    <property type="entry name" value="AMP-dep_synth/lig_dom"/>
</dbReference>
<dbReference type="InterPro" id="IPR042099">
    <property type="entry name" value="ANL_N_sf"/>
</dbReference>
<evidence type="ECO:0000256" key="3">
    <source>
        <dbReference type="ARBA" id="ARBA00022553"/>
    </source>
</evidence>
<dbReference type="GO" id="GO:0003824">
    <property type="term" value="F:catalytic activity"/>
    <property type="evidence" value="ECO:0007669"/>
    <property type="project" value="InterPro"/>
</dbReference>
<dbReference type="GO" id="GO:0044550">
    <property type="term" value="P:secondary metabolite biosynthetic process"/>
    <property type="evidence" value="ECO:0007669"/>
    <property type="project" value="TreeGrafter"/>
</dbReference>
<dbReference type="Pfam" id="PF00501">
    <property type="entry name" value="AMP-binding"/>
    <property type="match status" value="1"/>
</dbReference>
<evidence type="ECO:0000313" key="5">
    <source>
        <dbReference type="EMBL" id="AKL71650.1"/>
    </source>
</evidence>
<dbReference type="Pfam" id="PF00975">
    <property type="entry name" value="Thioesterase"/>
    <property type="match status" value="1"/>
</dbReference>
<name>A0A186QIK1_9NOSO</name>
<dbReference type="FunFam" id="1.10.1200.10:FF:000005">
    <property type="entry name" value="Nonribosomal peptide synthetase 1"/>
    <property type="match status" value="1"/>
</dbReference>
<dbReference type="InterPro" id="IPR020802">
    <property type="entry name" value="TesA-like"/>
</dbReference>
<dbReference type="Gene3D" id="3.40.50.720">
    <property type="entry name" value="NAD(P)-binding Rossmann-like Domain"/>
    <property type="match status" value="1"/>
</dbReference>
<dbReference type="GO" id="GO:0043041">
    <property type="term" value="P:amino acid activation for nonribosomal peptide biosynthetic process"/>
    <property type="evidence" value="ECO:0007669"/>
    <property type="project" value="TreeGrafter"/>
</dbReference>
<dbReference type="SMART" id="SM00824">
    <property type="entry name" value="PKS_TE"/>
    <property type="match status" value="1"/>
</dbReference>
<dbReference type="Pfam" id="PF18563">
    <property type="entry name" value="TubC_N"/>
    <property type="match status" value="1"/>
</dbReference>
<dbReference type="InterPro" id="IPR049490">
    <property type="entry name" value="C883_1060-like_KR_N"/>
</dbReference>
<protein>
    <submittedName>
        <fullName evidence="5">NocQ</fullName>
    </submittedName>
</protein>
<dbReference type="InterPro" id="IPR036736">
    <property type="entry name" value="ACP-like_sf"/>
</dbReference>
<dbReference type="Gene3D" id="3.30.559.10">
    <property type="entry name" value="Chloramphenicol acetyltransferase-like domain"/>
    <property type="match status" value="1"/>
</dbReference>
<dbReference type="SMART" id="SM00822">
    <property type="entry name" value="PKS_KR"/>
    <property type="match status" value="1"/>
</dbReference>
<dbReference type="GO" id="GO:0005737">
    <property type="term" value="C:cytoplasm"/>
    <property type="evidence" value="ECO:0007669"/>
    <property type="project" value="TreeGrafter"/>
</dbReference>
<dbReference type="PROSITE" id="PS50075">
    <property type="entry name" value="CARRIER"/>
    <property type="match status" value="1"/>
</dbReference>
<dbReference type="Pfam" id="PF13193">
    <property type="entry name" value="AMP-binding_C"/>
    <property type="match status" value="1"/>
</dbReference>
<dbReference type="Gene3D" id="3.30.300.30">
    <property type="match status" value="2"/>
</dbReference>
<dbReference type="SUPFAM" id="SSF47336">
    <property type="entry name" value="ACP-like"/>
    <property type="match status" value="1"/>
</dbReference>
<dbReference type="InterPro" id="IPR006162">
    <property type="entry name" value="Ppantetheine_attach_site"/>
</dbReference>
<dbReference type="InterPro" id="IPR057326">
    <property type="entry name" value="KR_dom"/>
</dbReference>
<dbReference type="InterPro" id="IPR009081">
    <property type="entry name" value="PP-bd_ACP"/>
</dbReference>